<gene>
    <name evidence="2" type="ORF">GCG54_00007943</name>
</gene>
<feature type="region of interest" description="Disordered" evidence="1">
    <location>
        <begin position="80"/>
        <end position="207"/>
    </location>
</feature>
<dbReference type="GeneID" id="69015084"/>
<feature type="compositionally biased region" description="Gly residues" evidence="1">
    <location>
        <begin position="192"/>
        <end position="207"/>
    </location>
</feature>
<feature type="compositionally biased region" description="Acidic residues" evidence="1">
    <location>
        <begin position="160"/>
        <end position="173"/>
    </location>
</feature>
<reference evidence="2" key="1">
    <citation type="journal article" date="2020" name="Phytopathology">
        <title>Genome sequence and comparative analysis of Colletotrichum gloeosporioides isolated from Liriodendron leaves.</title>
        <authorList>
            <person name="Fu F.F."/>
            <person name="Hao Z."/>
            <person name="Wang P."/>
            <person name="Lu Y."/>
            <person name="Xue L.J."/>
            <person name="Wei G."/>
            <person name="Tian Y."/>
            <person name="Baishi H."/>
            <person name="Xu H."/>
            <person name="Shi J."/>
            <person name="Cheng T."/>
            <person name="Wang G."/>
            <person name="Yi Y."/>
            <person name="Chen J."/>
        </authorList>
    </citation>
    <scope>NUCLEOTIDE SEQUENCE</scope>
    <source>
        <strain evidence="2">Lc1</strain>
    </source>
</reference>
<dbReference type="Proteomes" id="UP000613401">
    <property type="component" value="Unassembled WGS sequence"/>
</dbReference>
<evidence type="ECO:0000313" key="3">
    <source>
        <dbReference type="Proteomes" id="UP000613401"/>
    </source>
</evidence>
<protein>
    <submittedName>
        <fullName evidence="2">Uncharacterized protein</fullName>
    </submittedName>
</protein>
<accession>A0A8H4C5X4</accession>
<comment type="caution">
    <text evidence="2">The sequence shown here is derived from an EMBL/GenBank/DDBJ whole genome shotgun (WGS) entry which is preliminary data.</text>
</comment>
<reference evidence="2" key="2">
    <citation type="submission" date="2020-03" db="EMBL/GenBank/DDBJ databases">
        <authorList>
            <person name="Fu F.-F."/>
            <person name="Chen J."/>
        </authorList>
    </citation>
    <scope>NUCLEOTIDE SEQUENCE</scope>
    <source>
        <strain evidence="2">Lc1</strain>
    </source>
</reference>
<feature type="compositionally biased region" description="Basic residues" evidence="1">
    <location>
        <begin position="80"/>
        <end position="97"/>
    </location>
</feature>
<dbReference type="RefSeq" id="XP_045257050.1">
    <property type="nucleotide sequence ID" value="XM_045407917.1"/>
</dbReference>
<dbReference type="EMBL" id="WVTB01000104">
    <property type="protein sequence ID" value="KAF3797890.1"/>
    <property type="molecule type" value="Genomic_DNA"/>
</dbReference>
<name>A0A8H4C5X4_COLGL</name>
<keyword evidence="3" id="KW-1185">Reference proteome</keyword>
<sequence length="207" mass="23140">MARRRAKVYDQLGNEVRNEHGDCVYANYDADDAVRLCKEGGQYGRPEFRDWKYCSRAKHCAPPADFRDGDRDDFLVCKKHNQQSWKSKQRAKKKPHLVRTTQATPRGPRTPKKAKATKTGRIEKTITPKKTKVAATPTPTPKKGKKDKKDKSELFVSSSEESDDEDGDYETDVDMPTVHIPRRHRGPDDDGPGGGMGGGMGGQLIAV</sequence>
<dbReference type="AlphaFoldDB" id="A0A8H4C5X4"/>
<proteinExistence type="predicted"/>
<evidence type="ECO:0000313" key="2">
    <source>
        <dbReference type="EMBL" id="KAF3797890.1"/>
    </source>
</evidence>
<feature type="compositionally biased region" description="Basic residues" evidence="1">
    <location>
        <begin position="109"/>
        <end position="118"/>
    </location>
</feature>
<evidence type="ECO:0000256" key="1">
    <source>
        <dbReference type="SAM" id="MobiDB-lite"/>
    </source>
</evidence>
<organism evidence="2 3">
    <name type="scientific">Colletotrichum gloeosporioides</name>
    <name type="common">Anthracnose fungus</name>
    <name type="synonym">Glomerella cingulata</name>
    <dbReference type="NCBI Taxonomy" id="474922"/>
    <lineage>
        <taxon>Eukaryota</taxon>
        <taxon>Fungi</taxon>
        <taxon>Dikarya</taxon>
        <taxon>Ascomycota</taxon>
        <taxon>Pezizomycotina</taxon>
        <taxon>Sordariomycetes</taxon>
        <taxon>Hypocreomycetidae</taxon>
        <taxon>Glomerellales</taxon>
        <taxon>Glomerellaceae</taxon>
        <taxon>Colletotrichum</taxon>
        <taxon>Colletotrichum gloeosporioides species complex</taxon>
    </lineage>
</organism>